<feature type="compositionally biased region" description="Basic and acidic residues" evidence="10">
    <location>
        <begin position="2039"/>
        <end position="2057"/>
    </location>
</feature>
<evidence type="ECO:0000256" key="8">
    <source>
        <dbReference type="PROSITE-ProRule" id="PRU00385"/>
    </source>
</evidence>
<feature type="region of interest" description="Disordered" evidence="10">
    <location>
        <begin position="1165"/>
        <end position="1194"/>
    </location>
</feature>
<feature type="compositionally biased region" description="Low complexity" evidence="10">
    <location>
        <begin position="6051"/>
        <end position="6064"/>
    </location>
</feature>
<dbReference type="Proteomes" id="UP001642540">
    <property type="component" value="Unassembled WGS sequence"/>
</dbReference>
<comment type="caution">
    <text evidence="12">The sequence shown here is derived from an EMBL/GenBank/DDBJ whole genome shotgun (WGS) entry which is preliminary data.</text>
</comment>
<evidence type="ECO:0000256" key="7">
    <source>
        <dbReference type="ARBA" id="ARBA00023242"/>
    </source>
</evidence>
<feature type="topological domain" description="Perinuclear space" evidence="8">
    <location>
        <begin position="6112"/>
        <end position="6141"/>
    </location>
</feature>
<feature type="domain" description="KASH" evidence="11">
    <location>
        <begin position="6082"/>
        <end position="6141"/>
    </location>
</feature>
<feature type="region of interest" description="Disordered" evidence="10">
    <location>
        <begin position="6051"/>
        <end position="6072"/>
    </location>
</feature>
<feature type="compositionally biased region" description="Basic residues" evidence="10">
    <location>
        <begin position="2432"/>
        <end position="2443"/>
    </location>
</feature>
<feature type="region of interest" description="Disordered" evidence="10">
    <location>
        <begin position="1007"/>
        <end position="1048"/>
    </location>
</feature>
<feature type="compositionally biased region" description="Basic and acidic residues" evidence="10">
    <location>
        <begin position="3517"/>
        <end position="3527"/>
    </location>
</feature>
<feature type="region of interest" description="Disordered" evidence="10">
    <location>
        <begin position="1402"/>
        <end position="1421"/>
    </location>
</feature>
<feature type="compositionally biased region" description="Basic and acidic residues" evidence="10">
    <location>
        <begin position="195"/>
        <end position="216"/>
    </location>
</feature>
<feature type="compositionally biased region" description="Basic and acidic residues" evidence="10">
    <location>
        <begin position="898"/>
        <end position="907"/>
    </location>
</feature>
<dbReference type="PANTHER" id="PTHR47535">
    <property type="entry name" value="MUSCLE-SPECIFIC PROTEIN 300 KDA, ISOFORM G"/>
    <property type="match status" value="1"/>
</dbReference>
<feature type="compositionally biased region" description="Basic and acidic residues" evidence="10">
    <location>
        <begin position="1580"/>
        <end position="1596"/>
    </location>
</feature>
<feature type="region of interest" description="Disordered" evidence="10">
    <location>
        <begin position="1858"/>
        <end position="2211"/>
    </location>
</feature>
<evidence type="ECO:0000256" key="6">
    <source>
        <dbReference type="ARBA" id="ARBA00023136"/>
    </source>
</evidence>
<feature type="coiled-coil region" evidence="9">
    <location>
        <begin position="4541"/>
        <end position="4608"/>
    </location>
</feature>
<feature type="compositionally biased region" description="Polar residues" evidence="10">
    <location>
        <begin position="3053"/>
        <end position="3071"/>
    </location>
</feature>
<comment type="similarity">
    <text evidence="2">Belongs to the nesprin family.</text>
</comment>
<reference evidence="12 13" key="1">
    <citation type="submission" date="2024-08" db="EMBL/GenBank/DDBJ databases">
        <authorList>
            <person name="Cucini C."/>
            <person name="Frati F."/>
        </authorList>
    </citation>
    <scope>NUCLEOTIDE SEQUENCE [LARGE SCALE GENOMIC DNA]</scope>
</reference>
<feature type="region of interest" description="Disordered" evidence="10">
    <location>
        <begin position="760"/>
        <end position="789"/>
    </location>
</feature>
<dbReference type="InterPro" id="IPR018159">
    <property type="entry name" value="Spectrin/alpha-actinin"/>
</dbReference>
<feature type="region of interest" description="Disordered" evidence="10">
    <location>
        <begin position="3657"/>
        <end position="3680"/>
    </location>
</feature>
<feature type="compositionally biased region" description="Basic and acidic residues" evidence="10">
    <location>
        <begin position="1529"/>
        <end position="1540"/>
    </location>
</feature>
<feature type="coiled-coil region" evidence="9">
    <location>
        <begin position="3965"/>
        <end position="3999"/>
    </location>
</feature>
<feature type="region of interest" description="Disordered" evidence="10">
    <location>
        <begin position="2962"/>
        <end position="3078"/>
    </location>
</feature>
<keyword evidence="7" id="KW-0539">Nucleus</keyword>
<feature type="region of interest" description="Disordered" evidence="10">
    <location>
        <begin position="2409"/>
        <end position="2581"/>
    </location>
</feature>
<organism evidence="12 13">
    <name type="scientific">Orchesella dallaii</name>
    <dbReference type="NCBI Taxonomy" id="48710"/>
    <lineage>
        <taxon>Eukaryota</taxon>
        <taxon>Metazoa</taxon>
        <taxon>Ecdysozoa</taxon>
        <taxon>Arthropoda</taxon>
        <taxon>Hexapoda</taxon>
        <taxon>Collembola</taxon>
        <taxon>Entomobryomorpha</taxon>
        <taxon>Entomobryoidea</taxon>
        <taxon>Orchesellidae</taxon>
        <taxon>Orchesellinae</taxon>
        <taxon>Orchesella</taxon>
    </lineage>
</organism>
<feature type="compositionally biased region" description="Polar residues" evidence="10">
    <location>
        <begin position="1502"/>
        <end position="1524"/>
    </location>
</feature>
<feature type="compositionally biased region" description="Basic and acidic residues" evidence="10">
    <location>
        <begin position="1563"/>
        <end position="1573"/>
    </location>
</feature>
<feature type="compositionally biased region" description="Polar residues" evidence="10">
    <location>
        <begin position="2487"/>
        <end position="2496"/>
    </location>
</feature>
<dbReference type="EMBL" id="CAXLJM020000032">
    <property type="protein sequence ID" value="CAL8100013.1"/>
    <property type="molecule type" value="Genomic_DNA"/>
</dbReference>
<sequence>MIPEEKDMYEDEHKPTEAIPEEEEMVDHVRFEISIARTLTTGKTEISEPDETQKTGDAQPKPTTTGRKKRTAIEKAPAAESSVVVETIKEEVSTSKVPDSEIAPLPVEMKVQLKDDVPDQDIAVSTQVTDSKVGDEVFTVVVPTEEVIISEKASPKSPEVQSEPDKVIELVGDAAELPELVVAGEEGVGDVAKIEIAPKSDKQTESQPVKESDESKPITAEEQVLQSKLVEEQRIIQSEPIVEQVVVFQSDPVEEPGVLQAEPDKWHVVSTTEKLTHGRLTSKSDSVLISKSSQELHQEKKEVEAETITLPGEELGILVREAPLRESDPTSSQDISMPEGQFMDEKVQDSILKTGIPADSNQQLQFRQEISVITTKQLDPANQESELILVPAEKPSQKESEVKDSEEVTRHVTTRIIRKRRRIIRKVVIIDGVERITEEAIEEPDEVDEQTSQITSGPVFDYVSGGAGEGQHTQERTQSPYVAISEVDSGDAASVSPSDEGSTRAELGVPSAVPPENVSLIHMPTQLTSVDNEGDSLTVRVRQVIRKRRRIVRKVVIIDGVERITEEVIEEPDEVDEQTSQISSGHVFDYVSGGGVEGQHTQERTQSPYVTISEVDSGDAASVSLGMSVEEGGSPSDEGSTRAELGVPSAVPPENVSLIDMPTQQTSVDNEGDSLTVRVRQVIRKRRRIIRKVVIIDGVERITEEVIEEPDEVDEQTSQISSGPVFDYVSGGGVEGQHTQERTQSPYVTISEASVPEMKVVKKPVPTPRQESSRDAVKESSSKLPKQVHESILDPVEVLQKSAPETFRETISVTLTQNIPEVIEETTPYRVSETITEIEPLSVPEAAKATILEIVTVSSRTKKTVSMQPEDLVSEASKASEEPVLEIIKETSQSTEKASPEPAKDVPPESTNEASPTPTKEVSPEHTKKSTPEPIKEALPEPTKEVSPESSKEAYAEPVKETSPVPFLESAKASEKSAEELDISFKRSIVETSHGLVKTIISHKIIESTSESSHETSAKPQEVLSLETVEETTTKSSAVTSPQTQGSLPELTKDLLAIKVQDIETVKEISPAPTEDVVPAEARKKLSSVTIIDTHPEEIKDSTTEVVEEAEVSKEPTIITVVETTKEPSEEPALEKVVDTFPEQVIDTSSTVQKEVILVVHQTVSQEHSEEAIPEQTTKEQIIDSSDQIKETIPEPSIQSYRILEKVEEVAIPEPIPEPSATEIKEAVPQPAEEVSPALEEIRQDIVETVKEFSPAPEETRQDTVESAKELSPALEEIKQDIVESAKVSPVPKQVEVTIPEPSKQKPLASTQVDEVVLVTVATQGKIGEISAAEFQETAPEPSYEKPVAPKKVEDVITESSTVISSIVQEIIKDHGQDTSSDQPLETVFEPSPGALAIQAEETAPEKVRSKESSPVLSKETVLDQYAEPAVPGKSDEAIYMQREEISIEKVKEAGVELEKEASQRPDKIEEDILDFNVEPSLAPEKVVEAISEPCKEASPAPEQSTDAISEPTNETSHTLQQVEQIAELLKDTSPKREQIEAIPEPIKEASAPAEEVVPIPEPTKETSPRPEQVETIPEPSKEPSKEMSPEKVKDDISQISQALEEEIVQENISQPGTQIYSGESKEAIQDQSAEISHVSEQVKETIQDQSIEISPILEHSKEAMPIESKEVSPVLSEEAQKSIEQISTTPEIEKENISTLIQQSSIEKVKYTISESIKEIPQDKVIERIQDQRDKSSSAPVQDISFVETRKEAAPDQDISVETSTDDLVAGPDQDIPLEFSADDLVAGPDQDLPLEFNADDLVAVPDQDIPLEISTDDLVAAPDQDIPLEISTDDLVAAPEQDISQETSSELLETLVQGIPTKSGRLTSPDPVKELILDASKETSVHPSKENIPEQVNEPSEAQLEDIQVQSDVPEPTKESHATPLMEDASEPRKESLPEYEDIPEPRAQTSPVTAGETLVESSHKAASEPKLDTTEVVKLPSEAVDKTERQDAGDQVVLKEETIKAVADDIEVEDNTDSKKRRKRKAKGKKLGGESSSEKEPSPPKLSEKEKLTEGENVPTRVPEDKAIPDVSEQVPKETFTAEVVLESEGGPPKHPESEVEPGPERPELKKEIEELKPEIFSRTKPKDLELDSDTPVTSQGQLVVVEKQVIDSQEEDSSKKKGKESAFAEPSESIKSPDGSLELVEDVQDEKTPGEAESGEAITEPSEVIQEQQDSVLLQSVPEELQIDKLSTLQNQIERVLNQPKGSQVRVLTTQPDEESLSSIETRVSNLTQRLVIHRRVLVITEWVETITFVTEIYETIRYMIQRIENSPLSADEKRSQLEKLTHQINSLNPILDSLENVEGDDGQPLQSPLKEKMREVLNSTRSQSALAQQFLIDSQEALTSEASQERPEIQESVSETIEVATSEVPEDKSEKQVVLPDEESSTKKAKRSRKKKLKPVTGAASKESVLSPEDSFEIVEDVQEKVVTTQTESSKPQDDVTEQSVSIMTTKESAEEQKEKTVPDPSSELMKASEPSTDIELAGGDETEESIEFFVEPGLGVEHAEERTPEPTETDILTSLRSEEPSAPMQEHEQPDVASMISQYWESFPDDAQEESHRVVKKQLMPESYKAEEEQAPAIAEEYDQFPPAAGVLISQTIITERRDFPAVIMQTNDQVTSVEQSEIIAVITQIDESQKEHESLIEEIEFAPDQDSFSVVQTETETSAEDEDKPPIPAFAIGSETSSKLTKDADTNAKVETFDVSTTTLPVETKDSHVTAVLETLDSSSATIPVEVKDADATAAITTVDSSSATLPVEVKDSDATAAIITLDSSSATLPVEFTDSDVAAAIETLDTSSSPLPIQVKDKDVTVAPETLERSSSTLPVEVKDRDVTAVPETLESSSSTVSIQFKDTQVTAGPETFESSTSTVPIDVKDSSTSAVTETIEISTSTHTPDSTQNIHVQVAPDTYEASTSSLPIESLDKEVAAEPESAEAATSPIPKDSKDSPVSAVPLVFSVATSPPPQPETRDAITSDVRDDSLPSESILPEEKVPKEVAPSDEHPIPDMGLQQVHTSEMETNTETVSQLEVATSPPPQVTQDVEVVAKPESIDVATSPLESLDHVEVDNAAKVVAEDIEPDDGTDPKKHRKKKAKGKKLVSESSSEKEPSPPKLPEVPKSPSEKDTPTDLPVDETIQEVPEKLDEADDKQLASIELQKEIVELEPESVELTEEDESSKKKGKRPRKKKGKQVPEESLASPDTSSEYSIASPDDSLNIAEDVQEEKITLSPEDPEPQYYITEPSEGIQEQELSMSVHPNPEELHMDALSTLQNQIERSLNQPKGSQVLMMITPSEDESLSSIETRINELNQRTVGYHRVLIITEWVEIITIVTEVYETIRYITQRVDHSPLSADGKRPQYENLNQQVKSLNCILDSLEKVEGDDGQPLQSPLKEKIREVLNSTRSQSALVQQFLNDSQEALTISVPDSAETKWESESISRQESLSSSDQASESPPVQVTPSVHPLSKQAKKKKGKKEKKPDEPVREVTEPVPVQSQVTEEDAARPGFNIMIGSDQEQQFVEQLGEALQPVTVNVEPPTPESQIQYVVKISSPNVPHDQMEKVEQLMQFKSSPDVTRRGSVEEGISITLGPTESVLLTSESEMATDESNITVVPVTHTSPIEEPSEQAPVEPPPGKTHRIRKEKKKVTFEKAPDVKPVPVVEITGPSEQELQMLNKVVNFKQELQKVLGNKPSTLLSGNIENVPQELGNVSEKVRSLQQKVPSRSAEFLFVEEILTIIESLTIIIQSLKRQSNDLKDTNLPVTEKIVVQGEVQDNLKSWDKTFDIVKSSLDDYKMNPEVKDHLYDILSGIGSLNHQATEVVTNNSDALQKCLEEYQKLVEAIENDKRNLTGFVDKMLVITEDPSISPSQKLTQVDGMEPEFHKMKHDIYDRSEIMYRWCAENPTVAQPLQQQLSDLNMQLINTEAYLNEEKDRLLQIISLAEEYEQTLQEFSQVIEVAESLVEEKLAVRNLQHLQDELHRNRNFFGNLKRCQQALEKLEYDLDVSTREAHKDLHQRLYNQATSILERAAKRRQQMAVASARWGRLEQGLNEESNWLASTYKKIPSLKSVASTDCERYCATFQGLYSDVIVHQARLMQLRTVSESLLTTVSCSELEGKTDSLVEDLLNISNRITCGLQSLVGFRDAFTNYERLIHRLKSWLQKAEAKMDAIALQPQSHPYDFWELKAQLESQQPLKNEAATLLDQALRVLSVTDEPNIRENFANFEDRWSALSSVISQTEMGTYQGEESPAVSLAARLNSIGKDVNEIKDTLESMTITVETEDDLYCYLEKLQILKAQILNKKHQLNTIKKDTALEPKDAEKIGALLAGLSAIDVQVSEELETAHVIREKFATFGRMALKTRRLQDTLRARVDQWASFFELSQDILKQALQNCQSLDEDITTNHVDLEKMHQVLSSFPSSGHLTLSTGKMEHELNEMEATVHTLTARVQDLRKRVQEQLGFWQDYEHALSTVAQLLHLSQSTLDLADNEPPTSLHALNISERYLNNVEEALKDKSSVLQSLQSHAEKLKAESPEDVQRQIEETVENIRGDWKDLEERLSRVKSKYSRAKESWNVVLRLKTDISEWIRLIYPHVELGNPARDVVERLQNELPLYEERMSELDKAASELCLTLFHPDQHQMPTGTSTEQVQLSSVDEVVDGNRSTVGRQLPLTIELEVLSRKLLFLRSYLSAAAPSAGSGGSKQEELWEQTKATFSSASAGIQSEEEPSVDRLGVIYEHLLNLGNAEGRMKAAQSCSPVPDSHLAELLQSSRKIFQQTFVEYLRVWKSLSERESVHEVFSIWENYLIQCQNYLSEPIPISREQLIEDESLCKVYQTILNGQHSSMSPEEGHLPPTSRDPVDFPALEKRYWDIETQLVGRQREIEARLGAWKNYLKCQDSFAAWLRAMEREKRSLELPFLQLKRLSATTAKIELLIEKCTKGEELLEDLKTSKSALLPFASPELRASLVQDLSSNNARYQNIQAALRTWLDHTNRLSDMHDTFTHKTNRIGQTLSDLSDRLAEEKVPTTFSHMKKYIAKLEKIEKEVRDVSPLFDEVRTCLEDMKSSISPADARLLSQKLWFLTQQHVELLSIIAQNKADAEEKVDLIPAFDTRCKNWLLWAKGMQEKLQRTQYLTLDDYSKWLVKEAEPEISSKEGSYTWIMSNGKNLAEMTSGAEKKELLSAVKQVKHFWQTLNETCKQRIAKVTHLQEMLAQLNSRYEDSLLKLKGLEKFVIPPVTFQELSSEEINKVLLSHEGERKKLNGESCDVNQILNLGEVAATDCDDLKMYQDAFKVRQQCESVDESWKQLIARFNKRREALNQLVEKSQKIEEGCDFVESLLNQADSDLTKLENSEASDSSEINRIVSEAQGLQESLRALSPKIEDIGNEYCFIAKQVNVKNPGKLSQRVKKVIQDWRLYLERCTAVITLCHRKLLLCDFNLSSIEAEEYIQRMILKANSTLQELPSDHETAMEKLNSLNNELKDLQGIEAEMIESGKSLTSNDRTSESFVDEKTLAYNLLKRSLEEKFSLLAESISKLQLLQQQEVKEVEQVKAVQVETLTKKAIQKLSASAAPSSKDKRVQVETLFKTQPVTGSDASSSSTDGLTTTQSEIDGDTITLTRVDIYLQELMKAISDSEESMTLLENLVASDDVETDSYDSLVRALANTQSMVDHVRHLYQLLVEEHKVSIDIARGPEVEQLQARLRAVEEKARAYGQKLRESSPVTKEVTCPVCTPSQRGAWDSTLWRLEQWLNHADAKLKTVTKKRPPTSLEQLEDAILKHRELVLDLDSHRSLVFALTGVLTHLSKHGETRTMGQVELDKLRDRLQKALEAWKKICHKAAAWQARLQMALIENPDFHVTITQYEEALSTIQETIHRLEPVDLRQSRKIVISKLRKFTELKDSLLRMEPELATLLQTAEQLFTNATAIKQEGTFRPTLGSSERDIFITPECSVVLDRISDLNHRLKSLQKVCDAYVKHLNMVLQRAEEDQSDESQEATSTAALLSLSDQIIEQSGRSSSALARSASPQPSNSSNEREVRDGSVIIRSGRYIMRVVRASIPIQAMILLLLGAASLIPYGEQDFLCSARNTLQSSLEPMLHYPDGPPPI</sequence>
<feature type="compositionally biased region" description="Basic and acidic residues" evidence="10">
    <location>
        <begin position="1964"/>
        <end position="1978"/>
    </location>
</feature>
<keyword evidence="3 8" id="KW-0812">Transmembrane</keyword>
<evidence type="ECO:0000256" key="10">
    <source>
        <dbReference type="SAM" id="MobiDB-lite"/>
    </source>
</evidence>
<feature type="compositionally biased region" description="Basic and acidic residues" evidence="10">
    <location>
        <begin position="2497"/>
        <end position="2507"/>
    </location>
</feature>
<feature type="region of interest" description="Disordered" evidence="10">
    <location>
        <begin position="195"/>
        <end position="220"/>
    </location>
</feature>
<evidence type="ECO:0000313" key="13">
    <source>
        <dbReference type="Proteomes" id="UP001642540"/>
    </source>
</evidence>
<keyword evidence="6 8" id="KW-0472">Membrane</keyword>
<evidence type="ECO:0000256" key="9">
    <source>
        <dbReference type="SAM" id="Coils"/>
    </source>
</evidence>
<feature type="compositionally biased region" description="Basic and acidic residues" evidence="10">
    <location>
        <begin position="1"/>
        <end position="16"/>
    </location>
</feature>
<evidence type="ECO:0000256" key="4">
    <source>
        <dbReference type="ARBA" id="ARBA00022737"/>
    </source>
</evidence>
<feature type="region of interest" description="Disordered" evidence="10">
    <location>
        <begin position="2898"/>
        <end position="2923"/>
    </location>
</feature>
<accession>A0ABP1QEF2</accession>
<feature type="compositionally biased region" description="Basic and acidic residues" evidence="10">
    <location>
        <begin position="3030"/>
        <end position="3046"/>
    </location>
</feature>
<evidence type="ECO:0000259" key="11">
    <source>
        <dbReference type="PROSITE" id="PS51049"/>
    </source>
</evidence>
<keyword evidence="4" id="KW-0677">Repeat</keyword>
<evidence type="ECO:0000256" key="3">
    <source>
        <dbReference type="ARBA" id="ARBA00022692"/>
    </source>
</evidence>
<comment type="subcellular location">
    <subcellularLocation>
        <location evidence="1">Nucleus membrane</location>
    </subcellularLocation>
</comment>
<feature type="compositionally biased region" description="Basic and acidic residues" evidence="10">
    <location>
        <begin position="771"/>
        <end position="789"/>
    </location>
</feature>
<feature type="region of interest" description="Disordered" evidence="10">
    <location>
        <begin position="3113"/>
        <end position="3254"/>
    </location>
</feature>
<feature type="compositionally biased region" description="Basic residues" evidence="10">
    <location>
        <begin position="3507"/>
        <end position="3516"/>
    </location>
</feature>
<dbReference type="SUPFAM" id="SSF46966">
    <property type="entry name" value="Spectrin repeat"/>
    <property type="match status" value="8"/>
</dbReference>
<feature type="compositionally biased region" description="Basic and acidic residues" evidence="10">
    <location>
        <begin position="1873"/>
        <end position="1894"/>
    </location>
</feature>
<dbReference type="SMART" id="SM00150">
    <property type="entry name" value="SPEC"/>
    <property type="match status" value="5"/>
</dbReference>
<feature type="compositionally biased region" description="Low complexity" evidence="10">
    <location>
        <begin position="5627"/>
        <end position="5642"/>
    </location>
</feature>
<feature type="region of interest" description="Disordered" evidence="10">
    <location>
        <begin position="1729"/>
        <end position="1776"/>
    </location>
</feature>
<feature type="coiled-coil region" evidence="9">
    <location>
        <begin position="5502"/>
        <end position="5529"/>
    </location>
</feature>
<dbReference type="SMART" id="SM01249">
    <property type="entry name" value="KASH"/>
    <property type="match status" value="1"/>
</dbReference>
<feature type="topological domain" description="Cytoplasmic" evidence="8">
    <location>
        <begin position="1"/>
        <end position="6090"/>
    </location>
</feature>
<feature type="compositionally biased region" description="Basic and acidic residues" evidence="10">
    <location>
        <begin position="2160"/>
        <end position="2170"/>
    </location>
</feature>
<protein>
    <recommendedName>
        <fullName evidence="11">KASH domain-containing protein</fullName>
    </recommendedName>
</protein>
<dbReference type="PANTHER" id="PTHR47535:SF10">
    <property type="entry name" value="MUSCLE-SPECIFIC PROTEIN 300 KDA"/>
    <property type="match status" value="1"/>
</dbReference>
<feature type="compositionally biased region" description="Basic and acidic residues" evidence="10">
    <location>
        <begin position="3468"/>
        <end position="3478"/>
    </location>
</feature>
<feature type="compositionally biased region" description="Basic and acidic residues" evidence="10">
    <location>
        <begin position="3009"/>
        <end position="3022"/>
    </location>
</feature>
<name>A0ABP1QEF2_9HEXA</name>
<evidence type="ECO:0000256" key="2">
    <source>
        <dbReference type="ARBA" id="ARBA00008619"/>
    </source>
</evidence>
<gene>
    <name evidence="12" type="ORF">ODALV1_LOCUS10412</name>
</gene>
<dbReference type="Pfam" id="PF10541">
    <property type="entry name" value="KASH"/>
    <property type="match status" value="1"/>
</dbReference>
<feature type="compositionally biased region" description="Basic residues" evidence="10">
    <location>
        <begin position="3219"/>
        <end position="3230"/>
    </location>
</feature>
<feature type="compositionally biased region" description="Basic and acidic residues" evidence="10">
    <location>
        <begin position="922"/>
        <end position="960"/>
    </location>
</feature>
<feature type="region of interest" description="Disordered" evidence="10">
    <location>
        <begin position="1"/>
        <end position="82"/>
    </location>
</feature>
<keyword evidence="13" id="KW-1185">Reference proteome</keyword>
<feature type="region of interest" description="Disordered" evidence="10">
    <location>
        <begin position="3464"/>
        <end position="3537"/>
    </location>
</feature>
<feature type="compositionally biased region" description="Basic and acidic residues" evidence="10">
    <location>
        <begin position="2095"/>
        <end position="2133"/>
    </location>
</feature>
<feature type="region of interest" description="Disordered" evidence="10">
    <location>
        <begin position="5624"/>
        <end position="5643"/>
    </location>
</feature>
<dbReference type="PROSITE" id="PS51049">
    <property type="entry name" value="KASH"/>
    <property type="match status" value="1"/>
</dbReference>
<keyword evidence="9" id="KW-0175">Coiled coil</keyword>
<feature type="compositionally biased region" description="Polar residues" evidence="10">
    <location>
        <begin position="2898"/>
        <end position="2912"/>
    </location>
</feature>
<feature type="region of interest" description="Disordered" evidence="10">
    <location>
        <begin position="860"/>
        <end position="980"/>
    </location>
</feature>
<feature type="compositionally biased region" description="Polar residues" evidence="10">
    <location>
        <begin position="909"/>
        <end position="920"/>
    </location>
</feature>
<evidence type="ECO:0000256" key="1">
    <source>
        <dbReference type="ARBA" id="ARBA00004126"/>
    </source>
</evidence>
<feature type="region of interest" description="Disordered" evidence="10">
    <location>
        <begin position="626"/>
        <end position="653"/>
    </location>
</feature>
<feature type="compositionally biased region" description="Basic residues" evidence="10">
    <location>
        <begin position="3127"/>
        <end position="3138"/>
    </location>
</feature>
<feature type="compositionally biased region" description="Basic residues" evidence="10">
    <location>
        <begin position="2022"/>
        <end position="2033"/>
    </location>
</feature>
<dbReference type="InterPro" id="IPR012315">
    <property type="entry name" value="KASH"/>
</dbReference>
<keyword evidence="5" id="KW-1133">Transmembrane helix</keyword>
<dbReference type="CDD" id="cd00176">
    <property type="entry name" value="SPEC"/>
    <property type="match status" value="1"/>
</dbReference>
<dbReference type="InterPro" id="IPR052403">
    <property type="entry name" value="LINC-complex_assoc"/>
</dbReference>
<feature type="compositionally biased region" description="Basic and acidic residues" evidence="10">
    <location>
        <begin position="1986"/>
        <end position="2010"/>
    </location>
</feature>
<feature type="compositionally biased region" description="Basic and acidic residues" evidence="10">
    <location>
        <begin position="1167"/>
        <end position="1193"/>
    </location>
</feature>
<evidence type="ECO:0000313" key="12">
    <source>
        <dbReference type="EMBL" id="CAL8100013.1"/>
    </source>
</evidence>
<evidence type="ECO:0000256" key="5">
    <source>
        <dbReference type="ARBA" id="ARBA00022989"/>
    </source>
</evidence>
<feature type="region of interest" description="Disordered" evidence="10">
    <location>
        <begin position="1216"/>
        <end position="1236"/>
    </location>
</feature>
<feature type="region of interest" description="Disordered" evidence="10">
    <location>
        <begin position="1494"/>
        <end position="1596"/>
    </location>
</feature>
<proteinExistence type="inferred from homology"/>
<feature type="compositionally biased region" description="Low complexity" evidence="10">
    <location>
        <begin position="3479"/>
        <end position="3492"/>
    </location>
</feature>
<feature type="region of interest" description="Disordered" evidence="10">
    <location>
        <begin position="488"/>
        <end position="516"/>
    </location>
</feature>
<feature type="compositionally biased region" description="Low complexity" evidence="10">
    <location>
        <begin position="1549"/>
        <end position="1559"/>
    </location>
</feature>
<feature type="region of interest" description="Disordered" evidence="10">
    <location>
        <begin position="2703"/>
        <end position="2729"/>
    </location>
</feature>
<feature type="compositionally biased region" description="Acidic residues" evidence="10">
    <location>
        <begin position="3202"/>
        <end position="3215"/>
    </location>
</feature>
<dbReference type="Gene3D" id="1.20.58.60">
    <property type="match status" value="5"/>
</dbReference>